<dbReference type="EMBL" id="ADTU01024422">
    <property type="status" value="NOT_ANNOTATED_CDS"/>
    <property type="molecule type" value="Genomic_DNA"/>
</dbReference>
<keyword evidence="2" id="KW-1003">Cell membrane</keyword>
<proteinExistence type="predicted"/>
<dbReference type="Pfam" id="PF02949">
    <property type="entry name" value="7tm_6"/>
    <property type="match status" value="1"/>
</dbReference>
<dbReference type="OrthoDB" id="6765072at2759"/>
<evidence type="ECO:0000313" key="12">
    <source>
        <dbReference type="Proteomes" id="UP000005205"/>
    </source>
</evidence>
<dbReference type="GO" id="GO:0004984">
    <property type="term" value="F:olfactory receptor activity"/>
    <property type="evidence" value="ECO:0007669"/>
    <property type="project" value="InterPro"/>
</dbReference>
<evidence type="ECO:0000256" key="5">
    <source>
        <dbReference type="ARBA" id="ARBA00022725"/>
    </source>
</evidence>
<dbReference type="GO" id="GO:0005886">
    <property type="term" value="C:plasma membrane"/>
    <property type="evidence" value="ECO:0007669"/>
    <property type="project" value="UniProtKB-SubCell"/>
</dbReference>
<organism evidence="11 12">
    <name type="scientific">Atta cephalotes</name>
    <name type="common">Leafcutter ant</name>
    <dbReference type="NCBI Taxonomy" id="12957"/>
    <lineage>
        <taxon>Eukaryota</taxon>
        <taxon>Metazoa</taxon>
        <taxon>Ecdysozoa</taxon>
        <taxon>Arthropoda</taxon>
        <taxon>Hexapoda</taxon>
        <taxon>Insecta</taxon>
        <taxon>Pterygota</taxon>
        <taxon>Neoptera</taxon>
        <taxon>Endopterygota</taxon>
        <taxon>Hymenoptera</taxon>
        <taxon>Apocrita</taxon>
        <taxon>Aculeata</taxon>
        <taxon>Formicoidea</taxon>
        <taxon>Formicidae</taxon>
        <taxon>Myrmicinae</taxon>
        <taxon>Atta</taxon>
    </lineage>
</organism>
<feature type="transmembrane region" description="Helical" evidence="10">
    <location>
        <begin position="131"/>
        <end position="156"/>
    </location>
</feature>
<feature type="transmembrane region" description="Helical" evidence="10">
    <location>
        <begin position="46"/>
        <end position="66"/>
    </location>
</feature>
<accession>A0A158NS29</accession>
<keyword evidence="9" id="KW-0807">Transducer</keyword>
<evidence type="ECO:0000256" key="3">
    <source>
        <dbReference type="ARBA" id="ARBA00022606"/>
    </source>
</evidence>
<evidence type="ECO:0000256" key="6">
    <source>
        <dbReference type="ARBA" id="ARBA00022989"/>
    </source>
</evidence>
<keyword evidence="6 10" id="KW-1133">Transmembrane helix</keyword>
<keyword evidence="5" id="KW-0552">Olfaction</keyword>
<gene>
    <name evidence="11" type="primary">105623558</name>
</gene>
<dbReference type="InParanoid" id="A0A158NS29"/>
<evidence type="ECO:0000256" key="8">
    <source>
        <dbReference type="ARBA" id="ARBA00023170"/>
    </source>
</evidence>
<dbReference type="AlphaFoldDB" id="A0A158NS29"/>
<dbReference type="Proteomes" id="UP000005205">
    <property type="component" value="Unassembled WGS sequence"/>
</dbReference>
<dbReference type="EnsemblMetazoa" id="XM_012204947.1">
    <property type="protein sequence ID" value="XP_012060337.1"/>
    <property type="gene ID" value="LOC105623558"/>
</dbReference>
<keyword evidence="7 10" id="KW-0472">Membrane</keyword>
<protein>
    <recommendedName>
        <fullName evidence="13">Odorant receptor</fullName>
    </recommendedName>
</protein>
<dbReference type="PANTHER" id="PTHR21137:SF35">
    <property type="entry name" value="ODORANT RECEPTOR 19A-RELATED"/>
    <property type="match status" value="1"/>
</dbReference>
<dbReference type="KEGG" id="acep:105623558"/>
<evidence type="ECO:0000256" key="7">
    <source>
        <dbReference type="ARBA" id="ARBA00023136"/>
    </source>
</evidence>
<evidence type="ECO:0000256" key="2">
    <source>
        <dbReference type="ARBA" id="ARBA00022475"/>
    </source>
</evidence>
<keyword evidence="12" id="KW-1185">Reference proteome</keyword>
<keyword evidence="8" id="KW-0675">Receptor</keyword>
<evidence type="ECO:0000256" key="1">
    <source>
        <dbReference type="ARBA" id="ARBA00004651"/>
    </source>
</evidence>
<comment type="subcellular location">
    <subcellularLocation>
        <location evidence="1">Cell membrane</location>
        <topology evidence="1">Multi-pass membrane protein</topology>
    </subcellularLocation>
</comment>
<dbReference type="PANTHER" id="PTHR21137">
    <property type="entry name" value="ODORANT RECEPTOR"/>
    <property type="match status" value="1"/>
</dbReference>
<dbReference type="GO" id="GO:0007165">
    <property type="term" value="P:signal transduction"/>
    <property type="evidence" value="ECO:0007669"/>
    <property type="project" value="UniProtKB-KW"/>
</dbReference>
<dbReference type="EMBL" id="ADTU01024421">
    <property type="status" value="NOT_ANNOTATED_CDS"/>
    <property type="molecule type" value="Genomic_DNA"/>
</dbReference>
<evidence type="ECO:0000256" key="4">
    <source>
        <dbReference type="ARBA" id="ARBA00022692"/>
    </source>
</evidence>
<dbReference type="GO" id="GO:0005549">
    <property type="term" value="F:odorant binding"/>
    <property type="evidence" value="ECO:0007669"/>
    <property type="project" value="InterPro"/>
</dbReference>
<reference evidence="11" key="2">
    <citation type="submission" date="2016-04" db="UniProtKB">
        <authorList>
            <consortium name="EnsemblMetazoa"/>
        </authorList>
    </citation>
    <scope>IDENTIFICATION</scope>
</reference>
<evidence type="ECO:0000256" key="9">
    <source>
        <dbReference type="ARBA" id="ARBA00023224"/>
    </source>
</evidence>
<dbReference type="InterPro" id="IPR004117">
    <property type="entry name" value="7tm6_olfct_rcpt"/>
</dbReference>
<evidence type="ECO:0000313" key="11">
    <source>
        <dbReference type="EnsemblMetazoa" id="XP_012060337.1"/>
    </source>
</evidence>
<feature type="transmembrane region" description="Helical" evidence="10">
    <location>
        <begin position="91"/>
        <end position="119"/>
    </location>
</feature>
<name>A0A158NS29_ATTCE</name>
<sequence length="227" mass="25842">MSSLNILYRTFLGENYYEWAIGLNRTSLALFGVWPKNNETKQKKLISNIFTILMLIIAICGCYIPNPGKLLPLQTYYIYDRDKSPFYEITYIMQGLGLSAVAIMYTGVDSFLSLLVFHIISQGRDLSIPRLTFIITIFVNAFGHTCVYCAVGEILVAQCEGIYQAAYKYKWYNLESKKAKNLMMIMIRANKSLYLTAGKLFPMTMSTFCNLLKTSGGYISVLLAHRE</sequence>
<evidence type="ECO:0008006" key="13">
    <source>
        <dbReference type="Google" id="ProtNLM"/>
    </source>
</evidence>
<keyword evidence="3" id="KW-0716">Sensory transduction</keyword>
<keyword evidence="4 10" id="KW-0812">Transmembrane</keyword>
<evidence type="ECO:0000256" key="10">
    <source>
        <dbReference type="SAM" id="Phobius"/>
    </source>
</evidence>
<reference evidence="12" key="1">
    <citation type="journal article" date="2011" name="PLoS Genet.">
        <title>The genome sequence of the leaf-cutter ant Atta cephalotes reveals insights into its obligate symbiotic lifestyle.</title>
        <authorList>
            <person name="Suen G."/>
            <person name="Teiling C."/>
            <person name="Li L."/>
            <person name="Holt C."/>
            <person name="Abouheif E."/>
            <person name="Bornberg-Bauer E."/>
            <person name="Bouffard P."/>
            <person name="Caldera E.J."/>
            <person name="Cash E."/>
            <person name="Cavanaugh A."/>
            <person name="Denas O."/>
            <person name="Elhaik E."/>
            <person name="Fave M.J."/>
            <person name="Gadau J."/>
            <person name="Gibson J.D."/>
            <person name="Graur D."/>
            <person name="Grubbs K.J."/>
            <person name="Hagen D.E."/>
            <person name="Harkins T.T."/>
            <person name="Helmkampf M."/>
            <person name="Hu H."/>
            <person name="Johnson B.R."/>
            <person name="Kim J."/>
            <person name="Marsh S.E."/>
            <person name="Moeller J.A."/>
            <person name="Munoz-Torres M.C."/>
            <person name="Murphy M.C."/>
            <person name="Naughton M.C."/>
            <person name="Nigam S."/>
            <person name="Overson R."/>
            <person name="Rajakumar R."/>
            <person name="Reese J.T."/>
            <person name="Scott J.J."/>
            <person name="Smith C.R."/>
            <person name="Tao S."/>
            <person name="Tsutsui N.D."/>
            <person name="Viljakainen L."/>
            <person name="Wissler L."/>
            <person name="Yandell M.D."/>
            <person name="Zimmer F."/>
            <person name="Taylor J."/>
            <person name="Slater S.C."/>
            <person name="Clifton S.W."/>
            <person name="Warren W.C."/>
            <person name="Elsik C.G."/>
            <person name="Smith C.D."/>
            <person name="Weinstock G.M."/>
            <person name="Gerardo N.M."/>
            <person name="Currie C.R."/>
        </authorList>
    </citation>
    <scope>NUCLEOTIDE SEQUENCE [LARGE SCALE GENOMIC DNA]</scope>
</reference>